<dbReference type="PROSITE" id="PS50016">
    <property type="entry name" value="ZF_PHD_2"/>
    <property type="match status" value="2"/>
</dbReference>
<dbReference type="SMART" id="SM00249">
    <property type="entry name" value="PHD"/>
    <property type="match status" value="3"/>
</dbReference>
<comment type="caution">
    <text evidence="12">The sequence shown here is derived from an EMBL/GenBank/DDBJ whole genome shotgun (WGS) entry which is preliminary data.</text>
</comment>
<feature type="compositionally biased region" description="Basic and acidic residues" evidence="10">
    <location>
        <begin position="147"/>
        <end position="174"/>
    </location>
</feature>
<keyword evidence="2" id="KW-0479">Metal-binding</keyword>
<evidence type="ECO:0000256" key="3">
    <source>
        <dbReference type="ARBA" id="ARBA00022737"/>
    </source>
</evidence>
<feature type="compositionally biased region" description="Basic and acidic residues" evidence="10">
    <location>
        <begin position="7"/>
        <end position="54"/>
    </location>
</feature>
<protein>
    <recommendedName>
        <fullName evidence="11">PHD-type domain-containing protein</fullName>
    </recommendedName>
</protein>
<dbReference type="Pfam" id="PF00628">
    <property type="entry name" value="PHD"/>
    <property type="match status" value="2"/>
</dbReference>
<feature type="compositionally biased region" description="Basic residues" evidence="10">
    <location>
        <begin position="673"/>
        <end position="682"/>
    </location>
</feature>
<gene>
    <name evidence="12" type="ORF">OTU49_010137</name>
</gene>
<dbReference type="SUPFAM" id="SSF57903">
    <property type="entry name" value="FYVE/PHD zinc finger"/>
    <property type="match status" value="2"/>
</dbReference>
<dbReference type="GO" id="GO:0005634">
    <property type="term" value="C:nucleus"/>
    <property type="evidence" value="ECO:0007669"/>
    <property type="project" value="UniProtKB-SubCell"/>
</dbReference>
<feature type="domain" description="PHD-type" evidence="11">
    <location>
        <begin position="1001"/>
        <end position="1060"/>
    </location>
</feature>
<evidence type="ECO:0000313" key="12">
    <source>
        <dbReference type="EMBL" id="KAK8726931.1"/>
    </source>
</evidence>
<feature type="compositionally biased region" description="Basic and acidic residues" evidence="10">
    <location>
        <begin position="404"/>
        <end position="417"/>
    </location>
</feature>
<dbReference type="AlphaFoldDB" id="A0AAW0WI42"/>
<dbReference type="PANTHER" id="PTHR45888:SF4">
    <property type="entry name" value="PHD FINGER PROTEIN 10"/>
    <property type="match status" value="1"/>
</dbReference>
<feature type="compositionally biased region" description="Basic and acidic residues" evidence="10">
    <location>
        <begin position="651"/>
        <end position="668"/>
    </location>
</feature>
<evidence type="ECO:0000256" key="7">
    <source>
        <dbReference type="ARBA" id="ARBA00023163"/>
    </source>
</evidence>
<feature type="region of interest" description="Disordered" evidence="10">
    <location>
        <begin position="591"/>
        <end position="711"/>
    </location>
</feature>
<feature type="compositionally biased region" description="Basic and acidic residues" evidence="10">
    <location>
        <begin position="82"/>
        <end position="111"/>
    </location>
</feature>
<dbReference type="CDD" id="cd15529">
    <property type="entry name" value="PHD2_PHF10"/>
    <property type="match status" value="1"/>
</dbReference>
<evidence type="ECO:0000256" key="9">
    <source>
        <dbReference type="PROSITE-ProRule" id="PRU00146"/>
    </source>
</evidence>
<organism evidence="12 13">
    <name type="scientific">Cherax quadricarinatus</name>
    <name type="common">Australian red claw crayfish</name>
    <dbReference type="NCBI Taxonomy" id="27406"/>
    <lineage>
        <taxon>Eukaryota</taxon>
        <taxon>Metazoa</taxon>
        <taxon>Ecdysozoa</taxon>
        <taxon>Arthropoda</taxon>
        <taxon>Crustacea</taxon>
        <taxon>Multicrustacea</taxon>
        <taxon>Malacostraca</taxon>
        <taxon>Eumalacostraca</taxon>
        <taxon>Eucarida</taxon>
        <taxon>Decapoda</taxon>
        <taxon>Pleocyemata</taxon>
        <taxon>Astacidea</taxon>
        <taxon>Parastacoidea</taxon>
        <taxon>Parastacidae</taxon>
        <taxon>Cherax</taxon>
    </lineage>
</organism>
<keyword evidence="5" id="KW-0862">Zinc</keyword>
<evidence type="ECO:0000256" key="1">
    <source>
        <dbReference type="ARBA" id="ARBA00004123"/>
    </source>
</evidence>
<dbReference type="GO" id="GO:0008270">
    <property type="term" value="F:zinc ion binding"/>
    <property type="evidence" value="ECO:0007669"/>
    <property type="project" value="UniProtKB-KW"/>
</dbReference>
<evidence type="ECO:0000256" key="6">
    <source>
        <dbReference type="ARBA" id="ARBA00023015"/>
    </source>
</evidence>
<feature type="compositionally biased region" description="Basic residues" evidence="10">
    <location>
        <begin position="175"/>
        <end position="187"/>
    </location>
</feature>
<name>A0AAW0WI42_CHEQU</name>
<keyword evidence="3" id="KW-0677">Repeat</keyword>
<dbReference type="InterPro" id="IPR001965">
    <property type="entry name" value="Znf_PHD"/>
</dbReference>
<dbReference type="PANTHER" id="PTHR45888">
    <property type="entry name" value="HL01030P-RELATED"/>
    <property type="match status" value="1"/>
</dbReference>
<sequence length="1226" mass="139221">MQAASITKEREHHSLKGEQVHKVLVTKEREHHSLKGEQVHKVSVTREKEHHSLKGEQVNKVSVTKEKVHQSFETENVQKASVTKEKEHQSIKDQQVQKEKDHQSGEGEQAHKVSVTKEGIHQSVVGEQVKVVSVTKEKMHQSVKCEQVQEKTHQSVEGEQVLKEKTSKSVEGKQVHKVSVPKKKVHQSIKCEQVQEKAHQSIEGEQLLKEKTSQSVEGKQVHKASTPMEKVLQSIKREEVQEETHQSIEGEQMSKQKTPQSVGVDKMHVVSTPKDIVHQPIKCEQVQVSVAKERAHQSSKGEQVKVSGTKERVHRSLKGEQVEPVSIPEAEDQSVEGEQLQKTSVTRERTSRSLKSEQGPTVSLRKERVHRSLRGEQVEAVPAKKERAQRSLKCVQAVTTSNKPGEKRKAVDVKSPSKTEVNPQESMQKQKEIPIKTSLPEKTSAAKRVKVSHVEAKEQMDMKASTDKMPKGAKVDTSLSEKISAPKRVKVSHVDSKEQIDVKASVDKVSKGEVEVLHVDRAVPQDAAKTRGIKEINQSPTTQVGDNIQEHKEQGIKRSLEEDLEFAQEYKQEVQPPVKKRARVVEAALCDKRTQVIENEAEELERIEDDTKEDANSKVPVKKVMEHGHKTDDDSRDGLDDNGGDEDDVQEKDNNSDSKENNESKDDEANTPSKRKKKKKKSYERPRGEGGKFMKERSDTHWHSTDPSVLDEETRMDYSLLQDEDSQGSSSKREVRRFRCEVIVPESTEVFTADKVVEYVWPLEGIGEHYFIQEQISQYLGIMSFKRRYPDLRRRPIDMQERDYLKEKGLVSEMACDLGLTAVRSEDVLDVMFADFPVKFEALQRLLRERKENEIRERGKVNYSLANIDKSKLQEYGRKAAEDAARWNANFNKEKKDERRYSFDLQTFTLQLPIGRGKKLPGEFTKIGYYPVAVLPGQYTDYYRPYSSLALKTMPLGTVVAAPISQDNLGSGASSDSEEDAARLAADAAIETKDDKPAEGVPRCKVCSGTKHRNKGGKPEPLIICGNCRSASHPTCIDLTLIMVSKIEAYNWQCMDCKSCVTCNDPDDEDKMIFCDMCDRGYHIYCVGLRRVPNGRWHCKECAICSSCGSKTPAGIEHLKNAEWQHEFKKDKDNKQLRYATTLCVPCDKYWKRRQFCYVCLKVYRSIPEDGMVRCSNCPKYIHREGCSTIYENERFCINCYKMRNSTALNHSRIIAAAKKKMASGY</sequence>
<keyword evidence="4 9" id="KW-0863">Zinc-finger</keyword>
<feature type="domain" description="PHD-type" evidence="11">
    <location>
        <begin position="1057"/>
        <end position="1105"/>
    </location>
</feature>
<feature type="compositionally biased region" description="Basic and acidic residues" evidence="10">
    <location>
        <begin position="235"/>
        <end position="254"/>
    </location>
</feature>
<feature type="compositionally biased region" description="Acidic residues" evidence="10">
    <location>
        <begin position="640"/>
        <end position="650"/>
    </location>
</feature>
<evidence type="ECO:0000256" key="5">
    <source>
        <dbReference type="ARBA" id="ARBA00022833"/>
    </source>
</evidence>
<accession>A0AAW0WI42</accession>
<feature type="compositionally biased region" description="Acidic residues" evidence="10">
    <location>
        <begin position="599"/>
        <end position="612"/>
    </location>
</feature>
<feature type="compositionally biased region" description="Basic and acidic residues" evidence="10">
    <location>
        <begin position="452"/>
        <end position="474"/>
    </location>
</feature>
<feature type="region of interest" description="Disordered" evidence="10">
    <location>
        <begin position="288"/>
        <end position="496"/>
    </location>
</feature>
<dbReference type="InterPro" id="IPR013083">
    <property type="entry name" value="Znf_RING/FYVE/PHD"/>
</dbReference>
<dbReference type="CDD" id="cd21085">
    <property type="entry name" value="WH_NTD_PHF10"/>
    <property type="match status" value="1"/>
</dbReference>
<dbReference type="Proteomes" id="UP001445076">
    <property type="component" value="Unassembled WGS sequence"/>
</dbReference>
<evidence type="ECO:0000259" key="11">
    <source>
        <dbReference type="PROSITE" id="PS50016"/>
    </source>
</evidence>
<keyword evidence="6" id="KW-0805">Transcription regulation</keyword>
<feature type="compositionally biased region" description="Basic and acidic residues" evidence="10">
    <location>
        <begin position="683"/>
        <end position="704"/>
    </location>
</feature>
<keyword evidence="7" id="KW-0804">Transcription</keyword>
<evidence type="ECO:0000256" key="8">
    <source>
        <dbReference type="ARBA" id="ARBA00023242"/>
    </source>
</evidence>
<dbReference type="EMBL" id="JARKIK010000078">
    <property type="protein sequence ID" value="KAK8726931.1"/>
    <property type="molecule type" value="Genomic_DNA"/>
</dbReference>
<feature type="compositionally biased region" description="Basic and acidic residues" evidence="10">
    <location>
        <begin position="63"/>
        <end position="72"/>
    </location>
</feature>
<evidence type="ECO:0000313" key="13">
    <source>
        <dbReference type="Proteomes" id="UP001445076"/>
    </source>
</evidence>
<keyword evidence="13" id="KW-1185">Reference proteome</keyword>
<feature type="compositionally biased region" description="Basic and acidic residues" evidence="10">
    <location>
        <begin position="373"/>
        <end position="389"/>
    </location>
</feature>
<feature type="region of interest" description="Disordered" evidence="10">
    <location>
        <begin position="140"/>
        <end position="192"/>
    </location>
</feature>
<dbReference type="Gene3D" id="3.30.40.10">
    <property type="entry name" value="Zinc/RING finger domain, C3HC4 (zinc finger)"/>
    <property type="match status" value="1"/>
</dbReference>
<keyword evidence="8" id="KW-0539">Nucleus</keyword>
<evidence type="ECO:0000256" key="10">
    <source>
        <dbReference type="SAM" id="MobiDB-lite"/>
    </source>
</evidence>
<dbReference type="InterPro" id="IPR019787">
    <property type="entry name" value="Znf_PHD-finger"/>
</dbReference>
<reference evidence="12 13" key="1">
    <citation type="journal article" date="2024" name="BMC Genomics">
        <title>Genome assembly of redclaw crayfish (Cherax quadricarinatus) provides insights into its immune adaptation and hypoxia tolerance.</title>
        <authorList>
            <person name="Liu Z."/>
            <person name="Zheng J."/>
            <person name="Li H."/>
            <person name="Fang K."/>
            <person name="Wang S."/>
            <person name="He J."/>
            <person name="Zhou D."/>
            <person name="Weng S."/>
            <person name="Chi M."/>
            <person name="Gu Z."/>
            <person name="He J."/>
            <person name="Li F."/>
            <person name="Wang M."/>
        </authorList>
    </citation>
    <scope>NUCLEOTIDE SEQUENCE [LARGE SCALE GENOMIC DNA]</scope>
    <source>
        <strain evidence="12">ZL_2023a</strain>
    </source>
</reference>
<feature type="region of interest" description="Disordered" evidence="10">
    <location>
        <begin position="205"/>
        <end position="263"/>
    </location>
</feature>
<feature type="compositionally biased region" description="Basic and acidic residues" evidence="10">
    <location>
        <begin position="345"/>
        <end position="355"/>
    </location>
</feature>
<proteinExistence type="predicted"/>
<feature type="compositionally biased region" description="Basic and acidic residues" evidence="10">
    <location>
        <begin position="623"/>
        <end position="639"/>
    </location>
</feature>
<feature type="region of interest" description="Disordered" evidence="10">
    <location>
        <begin position="1"/>
        <end position="120"/>
    </location>
</feature>
<evidence type="ECO:0000256" key="4">
    <source>
        <dbReference type="ARBA" id="ARBA00022771"/>
    </source>
</evidence>
<comment type="subcellular location">
    <subcellularLocation>
        <location evidence="1">Nucleus</location>
    </subcellularLocation>
</comment>
<feature type="compositionally biased region" description="Polar residues" evidence="10">
    <location>
        <begin position="418"/>
        <end position="427"/>
    </location>
</feature>
<dbReference type="InterPro" id="IPR011011">
    <property type="entry name" value="Znf_FYVE_PHD"/>
</dbReference>
<evidence type="ECO:0000256" key="2">
    <source>
        <dbReference type="ARBA" id="ARBA00022723"/>
    </source>
</evidence>